<dbReference type="InterPro" id="IPR051972">
    <property type="entry name" value="Glutamate-rich_WD_repeat"/>
</dbReference>
<dbReference type="PROSITE" id="PS50294">
    <property type="entry name" value="WD_REPEATS_REGION"/>
    <property type="match status" value="2"/>
</dbReference>
<feature type="domain" description="Histone-binding protein RBBP4-like N-terminal" evidence="6">
    <location>
        <begin position="44"/>
        <end position="110"/>
    </location>
</feature>
<dbReference type="SUPFAM" id="SSF50978">
    <property type="entry name" value="WD40 repeat-like"/>
    <property type="match status" value="1"/>
</dbReference>
<evidence type="ECO:0000256" key="3">
    <source>
        <dbReference type="ARBA" id="ARBA00022737"/>
    </source>
</evidence>
<organism evidence="7 8">
    <name type="scientific">Camelina sativa</name>
    <name type="common">False flax</name>
    <name type="synonym">Myagrum sativum</name>
    <dbReference type="NCBI Taxonomy" id="90675"/>
    <lineage>
        <taxon>Eukaryota</taxon>
        <taxon>Viridiplantae</taxon>
        <taxon>Streptophyta</taxon>
        <taxon>Embryophyta</taxon>
        <taxon>Tracheophyta</taxon>
        <taxon>Spermatophyta</taxon>
        <taxon>Magnoliopsida</taxon>
        <taxon>eudicotyledons</taxon>
        <taxon>Gunneridae</taxon>
        <taxon>Pentapetalae</taxon>
        <taxon>rosids</taxon>
        <taxon>malvids</taxon>
        <taxon>Brassicales</taxon>
        <taxon>Brassicaceae</taxon>
        <taxon>Camelineae</taxon>
        <taxon>Camelina</taxon>
    </lineage>
</organism>
<dbReference type="PANTHER" id="PTHR45903:SF1">
    <property type="entry name" value="GLUTAMATE-RICH WD REPEAT-CONTAINING PROTEIN 1"/>
    <property type="match status" value="1"/>
</dbReference>
<dbReference type="Pfam" id="PF00400">
    <property type="entry name" value="WD40"/>
    <property type="match status" value="3"/>
</dbReference>
<evidence type="ECO:0000256" key="5">
    <source>
        <dbReference type="SAM" id="MobiDB-lite"/>
    </source>
</evidence>
<feature type="compositionally biased region" description="Basic residues" evidence="5">
    <location>
        <begin position="1"/>
        <end position="16"/>
    </location>
</feature>
<name>A0ABM0WA50_CAMSA</name>
<feature type="compositionally biased region" description="Acidic residues" evidence="5">
    <location>
        <begin position="127"/>
        <end position="146"/>
    </location>
</feature>
<feature type="repeat" description="WD" evidence="4">
    <location>
        <begin position="359"/>
        <end position="401"/>
    </location>
</feature>
<dbReference type="PANTHER" id="PTHR45903">
    <property type="entry name" value="GLUTAMATE-RICH WD REPEAT-CONTAINING PROTEIN 1"/>
    <property type="match status" value="1"/>
</dbReference>
<evidence type="ECO:0000259" key="6">
    <source>
        <dbReference type="Pfam" id="PF12265"/>
    </source>
</evidence>
<sequence length="480" mass="52780">MVRSLNPKKSKRKNKKKAEASSSEIPSIPTRVWQPGVDTLEDGEELQCDPSAYNSLHGFHVGWPCLSFDILADKLGLNRTEFPHTLYMVAGTQAEKAAHNSIGLFKITNVSGKRRDVVPKTVGNGEDAMEDEDDEDDSDSDEESDDEASKTPNIQVRRVAHHGCVNRIRAMPQNSHICVSWADSGHVQVWDMSSHLNALAESETEGKDGTAPVLNQAPLVNFSGHKDEGYAIDWSPATAGRLLSGDCKSMIHLWQPASGSWTVDPVPFAGHTASVEDLQWSPAEENVFASCSVDGSVAVWDIRLGKSPALSFKAHNADVNVISWNRLASCMLASGSDDGTFSIRDLRLIKGGDAVVAHFEYHKHPITSIEWSAHEASTLAVTSSDHQLTIWDLSLEKDEEEEAEFKAQTKEQVNTPQDLPPQLLFVHQGQKDLKELHWHNQIPGMIISTAGDGFNILMPYNIQNTLPSELPALKTPQVFV</sequence>
<dbReference type="GeneID" id="104747889"/>
<evidence type="ECO:0000256" key="1">
    <source>
        <dbReference type="ARBA" id="ARBA00009341"/>
    </source>
</evidence>
<accession>A0ABM0WA50</accession>
<dbReference type="InterPro" id="IPR015943">
    <property type="entry name" value="WD40/YVTN_repeat-like_dom_sf"/>
</dbReference>
<dbReference type="InterPro" id="IPR036322">
    <property type="entry name" value="WD40_repeat_dom_sf"/>
</dbReference>
<dbReference type="Proteomes" id="UP000694864">
    <property type="component" value="Chromosome 15"/>
</dbReference>
<feature type="region of interest" description="Disordered" evidence="5">
    <location>
        <begin position="116"/>
        <end position="156"/>
    </location>
</feature>
<dbReference type="Gene3D" id="2.130.10.10">
    <property type="entry name" value="YVTN repeat-like/Quinoprotein amine dehydrogenase"/>
    <property type="match status" value="1"/>
</dbReference>
<dbReference type="InterPro" id="IPR001680">
    <property type="entry name" value="WD40_rpt"/>
</dbReference>
<evidence type="ECO:0000256" key="4">
    <source>
        <dbReference type="PROSITE-ProRule" id="PRU00221"/>
    </source>
</evidence>
<dbReference type="SMART" id="SM00320">
    <property type="entry name" value="WD40"/>
    <property type="match status" value="5"/>
</dbReference>
<proteinExistence type="inferred from homology"/>
<keyword evidence="2 4" id="KW-0853">WD repeat</keyword>
<reference evidence="8" key="2">
    <citation type="submission" date="2025-08" db="UniProtKB">
        <authorList>
            <consortium name="RefSeq"/>
        </authorList>
    </citation>
    <scope>IDENTIFICATION</scope>
    <source>
        <tissue evidence="8">Leaf</tissue>
    </source>
</reference>
<protein>
    <submittedName>
        <fullName evidence="8">Glutamate-rich WD repeat-containing protein 1-like</fullName>
    </submittedName>
</protein>
<feature type="repeat" description="WD" evidence="4">
    <location>
        <begin position="268"/>
        <end position="310"/>
    </location>
</feature>
<keyword evidence="7" id="KW-1185">Reference proteome</keyword>
<gene>
    <name evidence="8" type="primary">LOC104747889</name>
</gene>
<dbReference type="RefSeq" id="XP_010467904.1">
    <property type="nucleotide sequence ID" value="XM_010469602.2"/>
</dbReference>
<evidence type="ECO:0000313" key="7">
    <source>
        <dbReference type="Proteomes" id="UP000694864"/>
    </source>
</evidence>
<keyword evidence="3" id="KW-0677">Repeat</keyword>
<dbReference type="InterPro" id="IPR022052">
    <property type="entry name" value="Histone-bd_RBBP4-like_N"/>
</dbReference>
<evidence type="ECO:0000313" key="8">
    <source>
        <dbReference type="RefSeq" id="XP_010467904.1"/>
    </source>
</evidence>
<dbReference type="PROSITE" id="PS50082">
    <property type="entry name" value="WD_REPEATS_2"/>
    <property type="match status" value="2"/>
</dbReference>
<comment type="similarity">
    <text evidence="1">Belongs to the WD repeat RBAP46/RBAP48/MSI1 family.</text>
</comment>
<feature type="region of interest" description="Disordered" evidence="5">
    <location>
        <begin position="1"/>
        <end position="34"/>
    </location>
</feature>
<evidence type="ECO:0000256" key="2">
    <source>
        <dbReference type="ARBA" id="ARBA00022574"/>
    </source>
</evidence>
<reference evidence="7" key="1">
    <citation type="journal article" date="2014" name="Nat. Commun.">
        <title>The emerging biofuel crop Camelina sativa retains a highly undifferentiated hexaploid genome structure.</title>
        <authorList>
            <person name="Kagale S."/>
            <person name="Koh C."/>
            <person name="Nixon J."/>
            <person name="Bollina V."/>
            <person name="Clarke W.E."/>
            <person name="Tuteja R."/>
            <person name="Spillane C."/>
            <person name="Robinson S.J."/>
            <person name="Links M.G."/>
            <person name="Clarke C."/>
            <person name="Higgins E.E."/>
            <person name="Huebert T."/>
            <person name="Sharpe A.G."/>
            <person name="Parkin I.A."/>
        </authorList>
    </citation>
    <scope>NUCLEOTIDE SEQUENCE [LARGE SCALE GENOMIC DNA]</scope>
    <source>
        <strain evidence="7">cv. DH55</strain>
    </source>
</reference>
<dbReference type="Pfam" id="PF12265">
    <property type="entry name" value="CAF1C_H4-bd"/>
    <property type="match status" value="1"/>
</dbReference>